<name>A0A0E2YZ06_9GAMM</name>
<reference evidence="3 4" key="1">
    <citation type="submission" date="2014-07" db="EMBL/GenBank/DDBJ databases">
        <title>Comparative analysis of Nitrosococcus oceani genome inventories of strains from Pacific and Atlantic gyres.</title>
        <authorList>
            <person name="Lim C.K."/>
            <person name="Wang L."/>
            <person name="Sayavedra-Soto L.A."/>
            <person name="Klotz M.G."/>
        </authorList>
    </citation>
    <scope>NUCLEOTIDE SEQUENCE [LARGE SCALE GENOMIC DNA]</scope>
    <source>
        <strain evidence="3 4">C-27</strain>
    </source>
</reference>
<proteinExistence type="predicted"/>
<dbReference type="AlphaFoldDB" id="A0A0E2YZ06"/>
<dbReference type="Gene3D" id="3.30.565.10">
    <property type="entry name" value="Histidine kinase-like ATPase, C-terminal domain"/>
    <property type="match status" value="1"/>
</dbReference>
<dbReference type="EMBL" id="JPGN01000087">
    <property type="protein sequence ID" value="KFI18161.1"/>
    <property type="molecule type" value="Genomic_DNA"/>
</dbReference>
<evidence type="ECO:0000313" key="4">
    <source>
        <dbReference type="Proteomes" id="UP000028839"/>
    </source>
</evidence>
<organism evidence="3 4">
    <name type="scientific">Nitrosococcus oceani C-27</name>
    <dbReference type="NCBI Taxonomy" id="314279"/>
    <lineage>
        <taxon>Bacteria</taxon>
        <taxon>Pseudomonadati</taxon>
        <taxon>Pseudomonadota</taxon>
        <taxon>Gammaproteobacteria</taxon>
        <taxon>Chromatiales</taxon>
        <taxon>Chromatiaceae</taxon>
        <taxon>Nitrosococcus</taxon>
    </lineage>
</organism>
<evidence type="ECO:0000259" key="2">
    <source>
        <dbReference type="Pfam" id="PF13581"/>
    </source>
</evidence>
<protein>
    <submittedName>
        <fullName evidence="3">Anti-sigma factor</fullName>
    </submittedName>
</protein>
<dbReference type="PANTHER" id="PTHR35526:SF3">
    <property type="entry name" value="ANTI-SIGMA-F FACTOR RSBW"/>
    <property type="match status" value="1"/>
</dbReference>
<dbReference type="Proteomes" id="UP000028839">
    <property type="component" value="Unassembled WGS sequence"/>
</dbReference>
<evidence type="ECO:0000256" key="1">
    <source>
        <dbReference type="ARBA" id="ARBA00022527"/>
    </source>
</evidence>
<dbReference type="SUPFAM" id="SSF55874">
    <property type="entry name" value="ATPase domain of HSP90 chaperone/DNA topoisomerase II/histidine kinase"/>
    <property type="match status" value="1"/>
</dbReference>
<evidence type="ECO:0000313" key="3">
    <source>
        <dbReference type="EMBL" id="KFI18161.1"/>
    </source>
</evidence>
<feature type="domain" description="Histidine kinase/HSP90-like ATPase" evidence="2">
    <location>
        <begin position="29"/>
        <end position="138"/>
    </location>
</feature>
<dbReference type="OrthoDB" id="9792240at2"/>
<dbReference type="CDD" id="cd16936">
    <property type="entry name" value="HATPase_RsbW-like"/>
    <property type="match status" value="1"/>
</dbReference>
<comment type="caution">
    <text evidence="3">The sequence shown here is derived from an EMBL/GenBank/DDBJ whole genome shotgun (WGS) entry which is preliminary data.</text>
</comment>
<sequence>MCNGDIQLEIRIPNKTCYLGFIGEIGEKVANELARYTGDRTALAYHLNLALTEALVNAIEHGNTDDPDQTVRVSIQVLPDQLCIEVYDHGQGFDLDQVGAPDLEYPRERGRGIFLIKSIMDSVNYQKINGGNVLEMRKKLD</sequence>
<dbReference type="InterPro" id="IPR003594">
    <property type="entry name" value="HATPase_dom"/>
</dbReference>
<dbReference type="HOGENOM" id="CLU_090336_11_2_6"/>
<accession>A0A0E2YZ06</accession>
<keyword evidence="1" id="KW-0723">Serine/threonine-protein kinase</keyword>
<dbReference type="Pfam" id="PF13581">
    <property type="entry name" value="HATPase_c_2"/>
    <property type="match status" value="1"/>
</dbReference>
<keyword evidence="1" id="KW-0418">Kinase</keyword>
<keyword evidence="1" id="KW-0808">Transferase</keyword>
<gene>
    <name evidence="3" type="ORF">IB75_15820</name>
</gene>
<dbReference type="InterPro" id="IPR036890">
    <property type="entry name" value="HATPase_C_sf"/>
</dbReference>
<dbReference type="InterPro" id="IPR050267">
    <property type="entry name" value="Anti-sigma-factor_SerPK"/>
</dbReference>
<dbReference type="GO" id="GO:0004674">
    <property type="term" value="F:protein serine/threonine kinase activity"/>
    <property type="evidence" value="ECO:0007669"/>
    <property type="project" value="UniProtKB-KW"/>
</dbReference>
<dbReference type="PANTHER" id="PTHR35526">
    <property type="entry name" value="ANTI-SIGMA-F FACTOR RSBW-RELATED"/>
    <property type="match status" value="1"/>
</dbReference>